<dbReference type="Pfam" id="PF07691">
    <property type="entry name" value="PA14"/>
    <property type="match status" value="1"/>
</dbReference>
<sequence length="705" mass="78746">MLFTSRIKLTTVSIILFFVSIWNGIAQGVAVLAGDTVGQKPNIIFILTDDLGYGDLGVFFQNQLVTGNAGHPRQFTPHLDQMAKEGALLPQQYSPAPVCAPSRASLLLGRSQGHSNVRDNQFDKALDNNYTLGSVLQKAGYTTAAIGKWGLQGKDDSGPNWTAHPLNRGFDYFLGYIRHRDGHEHYPKEGVYRGSKEVYENRTNIAQDLDKCYTADLWTAAAKRWIVDYKKGTGGQKPFFMFLAYDTPHAVLELPTQAYPKGGGLDGGLQWLGQPGHMINTASGKVDSWMHPDYSNATYDDDRSAASPQVPWPDIYKRYATDTRRIDDAVGDLLHLLKDLNIDDNTMVVFTSDNGPSIESYITGEPIVPTFFKSFGPFDGIKRDCWEGGLRMPSIARWPKHIPAGNIVETPSIFYDWMPTFTQIAGLPAPAVSDGVSLLPSLLKKGKQPESQIYLEYFEQGTTPEFEDFAANHRGRRRNQMQMVRLDNFVGVRYDIKSQHDDFEIYDVVKDPQQTNNLARTSNTTSLQRRMKDRVLQSRIPNVTAPRPYDDAPVPAVKGVIADPGIQWKAYEGDFPWVPAVATLTPTETGMSDYPNGNVGKVKSSGALYFEGYMRIPREGEYRFFIKTNTTALFKIHNATVIDADYEYFSNTVKAGTINLTSGLHPFRLFLTSPQKGNPTLDLEWCGPGLDKEKIPATVFFHTEE</sequence>
<dbReference type="InterPro" id="IPR011658">
    <property type="entry name" value="PA14_dom"/>
</dbReference>
<evidence type="ECO:0000313" key="2">
    <source>
        <dbReference type="EMBL" id="MCG2460740.1"/>
    </source>
</evidence>
<dbReference type="SMART" id="SM00758">
    <property type="entry name" value="PA14"/>
    <property type="match status" value="1"/>
</dbReference>
<reference evidence="2" key="1">
    <citation type="submission" date="2023-02" db="EMBL/GenBank/DDBJ databases">
        <title>Genome of Flavobacteriaceae gen. nov. sp. strain F89.</title>
        <authorList>
            <person name="Wang Y."/>
        </authorList>
    </citation>
    <scope>NUCLEOTIDE SEQUENCE</scope>
    <source>
        <strain evidence="2">F89</strain>
    </source>
</reference>
<organism evidence="2 3">
    <name type="scientific">Cerina litoralis</name>
    <dbReference type="NCBI Taxonomy" id="2874477"/>
    <lineage>
        <taxon>Bacteria</taxon>
        <taxon>Pseudomonadati</taxon>
        <taxon>Bacteroidota</taxon>
        <taxon>Flavobacteriia</taxon>
        <taxon>Flavobacteriales</taxon>
        <taxon>Flavobacteriaceae</taxon>
        <taxon>Cerina</taxon>
    </lineage>
</organism>
<dbReference type="InterPro" id="IPR000917">
    <property type="entry name" value="Sulfatase_N"/>
</dbReference>
<dbReference type="InterPro" id="IPR017850">
    <property type="entry name" value="Alkaline_phosphatase_core_sf"/>
</dbReference>
<dbReference type="GO" id="GO:0016787">
    <property type="term" value="F:hydrolase activity"/>
    <property type="evidence" value="ECO:0007669"/>
    <property type="project" value="UniProtKB-KW"/>
</dbReference>
<dbReference type="RefSeq" id="WP_317901890.1">
    <property type="nucleotide sequence ID" value="NZ_JAIRBC010000010.1"/>
</dbReference>
<name>A0AAE3JNA3_9FLAO</name>
<accession>A0AAE3JNA3</accession>
<dbReference type="Gene3D" id="3.40.720.10">
    <property type="entry name" value="Alkaline Phosphatase, subunit A"/>
    <property type="match status" value="1"/>
</dbReference>
<dbReference type="PANTHER" id="PTHR43751:SF3">
    <property type="entry name" value="SULFATASE N-TERMINAL DOMAIN-CONTAINING PROTEIN"/>
    <property type="match status" value="1"/>
</dbReference>
<keyword evidence="2" id="KW-0378">Hydrolase</keyword>
<dbReference type="PANTHER" id="PTHR43751">
    <property type="entry name" value="SULFATASE"/>
    <property type="match status" value="1"/>
</dbReference>
<dbReference type="InterPro" id="IPR037524">
    <property type="entry name" value="PA14/GLEYA"/>
</dbReference>
<dbReference type="InterPro" id="IPR052701">
    <property type="entry name" value="GAG_Ulvan_Degrading_Sulfatases"/>
</dbReference>
<keyword evidence="3" id="KW-1185">Reference proteome</keyword>
<proteinExistence type="predicted"/>
<dbReference type="EMBL" id="JAIRBC010000010">
    <property type="protein sequence ID" value="MCG2460740.1"/>
    <property type="molecule type" value="Genomic_DNA"/>
</dbReference>
<dbReference type="Gene3D" id="2.60.120.380">
    <property type="match status" value="1"/>
</dbReference>
<dbReference type="SUPFAM" id="SSF53649">
    <property type="entry name" value="Alkaline phosphatase-like"/>
    <property type="match status" value="1"/>
</dbReference>
<dbReference type="PROSITE" id="PS51820">
    <property type="entry name" value="PA14"/>
    <property type="match status" value="1"/>
</dbReference>
<dbReference type="AlphaFoldDB" id="A0AAE3JNA3"/>
<evidence type="ECO:0000313" key="3">
    <source>
        <dbReference type="Proteomes" id="UP001200642"/>
    </source>
</evidence>
<dbReference type="Proteomes" id="UP001200642">
    <property type="component" value="Unassembled WGS sequence"/>
</dbReference>
<dbReference type="SUPFAM" id="SSF56988">
    <property type="entry name" value="Anthrax protective antigen"/>
    <property type="match status" value="1"/>
</dbReference>
<feature type="domain" description="PA14" evidence="1">
    <location>
        <begin position="561"/>
        <end position="699"/>
    </location>
</feature>
<dbReference type="CDD" id="cd16145">
    <property type="entry name" value="ARS_like"/>
    <property type="match status" value="1"/>
</dbReference>
<gene>
    <name evidence="2" type="ORF">K8352_08270</name>
</gene>
<evidence type="ECO:0000259" key="1">
    <source>
        <dbReference type="PROSITE" id="PS51820"/>
    </source>
</evidence>
<comment type="caution">
    <text evidence="2">The sequence shown here is derived from an EMBL/GenBank/DDBJ whole genome shotgun (WGS) entry which is preliminary data.</text>
</comment>
<dbReference type="Pfam" id="PF00884">
    <property type="entry name" value="Sulfatase"/>
    <property type="match status" value="1"/>
</dbReference>
<protein>
    <submittedName>
        <fullName evidence="2">Sulfatase-like hydrolase/transferase</fullName>
    </submittedName>
</protein>